<feature type="transmembrane region" description="Helical" evidence="1">
    <location>
        <begin position="31"/>
        <end position="48"/>
    </location>
</feature>
<comment type="caution">
    <text evidence="2">The sequence shown here is derived from an EMBL/GenBank/DDBJ whole genome shotgun (WGS) entry which is preliminary data.</text>
</comment>
<keyword evidence="1" id="KW-0472">Membrane</keyword>
<proteinExistence type="predicted"/>
<organism evidence="2 3">
    <name type="scientific">Wandonia haliotis</name>
    <dbReference type="NCBI Taxonomy" id="574963"/>
    <lineage>
        <taxon>Bacteria</taxon>
        <taxon>Pseudomonadati</taxon>
        <taxon>Bacteroidota</taxon>
        <taxon>Flavobacteriia</taxon>
        <taxon>Flavobacteriales</taxon>
        <taxon>Crocinitomicaceae</taxon>
        <taxon>Wandonia</taxon>
    </lineage>
</organism>
<evidence type="ECO:0000256" key="1">
    <source>
        <dbReference type="SAM" id="Phobius"/>
    </source>
</evidence>
<evidence type="ECO:0000313" key="3">
    <source>
        <dbReference type="Proteomes" id="UP001501126"/>
    </source>
</evidence>
<feature type="transmembrane region" description="Helical" evidence="1">
    <location>
        <begin position="6"/>
        <end position="24"/>
    </location>
</feature>
<reference evidence="3" key="1">
    <citation type="journal article" date="2019" name="Int. J. Syst. Evol. Microbiol.">
        <title>The Global Catalogue of Microorganisms (GCM) 10K type strain sequencing project: providing services to taxonomists for standard genome sequencing and annotation.</title>
        <authorList>
            <consortium name="The Broad Institute Genomics Platform"/>
            <consortium name="The Broad Institute Genome Sequencing Center for Infectious Disease"/>
            <person name="Wu L."/>
            <person name="Ma J."/>
        </authorList>
    </citation>
    <scope>NUCLEOTIDE SEQUENCE [LARGE SCALE GENOMIC DNA]</scope>
    <source>
        <strain evidence="3">JCM 16083</strain>
    </source>
</reference>
<protein>
    <submittedName>
        <fullName evidence="2">Uncharacterized protein</fullName>
    </submittedName>
</protein>
<dbReference type="EMBL" id="BAAAFH010000022">
    <property type="protein sequence ID" value="GAA0876126.1"/>
    <property type="molecule type" value="Genomic_DNA"/>
</dbReference>
<keyword evidence="3" id="KW-1185">Reference proteome</keyword>
<evidence type="ECO:0000313" key="2">
    <source>
        <dbReference type="EMBL" id="GAA0876126.1"/>
    </source>
</evidence>
<accession>A0ABP3Y6Q9</accession>
<keyword evidence="1" id="KW-1133">Transmembrane helix</keyword>
<gene>
    <name evidence="2" type="ORF">GCM10009118_25360</name>
</gene>
<name>A0ABP3Y6Q9_9FLAO</name>
<keyword evidence="1" id="KW-0812">Transmembrane</keyword>
<sequence length="53" mass="5940">MKIKSLIISIAITVLLNVILLFLLKKNTIDMTLIIISGIVLVVVYEISSRIEK</sequence>
<dbReference type="Proteomes" id="UP001501126">
    <property type="component" value="Unassembled WGS sequence"/>
</dbReference>